<dbReference type="Proteomes" id="UP001604277">
    <property type="component" value="Unassembled WGS sequence"/>
</dbReference>
<keyword evidence="1" id="KW-1133">Transmembrane helix</keyword>
<reference evidence="3" key="1">
    <citation type="submission" date="2024-07" db="EMBL/GenBank/DDBJ databases">
        <title>Two chromosome-level genome assemblies of Korean endemic species Abeliophyllum distichum and Forsythia ovata (Oleaceae).</title>
        <authorList>
            <person name="Jang H."/>
        </authorList>
    </citation>
    <scope>NUCLEOTIDE SEQUENCE [LARGE SCALE GENOMIC DNA]</scope>
</reference>
<dbReference type="AlphaFoldDB" id="A0ABD1TRD3"/>
<organism evidence="2 3">
    <name type="scientific">Forsythia ovata</name>
    <dbReference type="NCBI Taxonomy" id="205694"/>
    <lineage>
        <taxon>Eukaryota</taxon>
        <taxon>Viridiplantae</taxon>
        <taxon>Streptophyta</taxon>
        <taxon>Embryophyta</taxon>
        <taxon>Tracheophyta</taxon>
        <taxon>Spermatophyta</taxon>
        <taxon>Magnoliopsida</taxon>
        <taxon>eudicotyledons</taxon>
        <taxon>Gunneridae</taxon>
        <taxon>Pentapetalae</taxon>
        <taxon>asterids</taxon>
        <taxon>lamiids</taxon>
        <taxon>Lamiales</taxon>
        <taxon>Oleaceae</taxon>
        <taxon>Forsythieae</taxon>
        <taxon>Forsythia</taxon>
    </lineage>
</organism>
<keyword evidence="1" id="KW-0472">Membrane</keyword>
<name>A0ABD1TRD3_9LAMI</name>
<sequence>MAVFTLFPKKGRKWSMCRLRIMDVSQGMLPNSSFSFPIELLNVFTQWLRETYFLHVVSIRAVTVAIFVFILFEGIFWTDLVGRDEAFNGFAMLARHASSKSYIFCRRLSYS</sequence>
<gene>
    <name evidence="2" type="ORF">Fot_29263</name>
</gene>
<comment type="caution">
    <text evidence="2">The sequence shown here is derived from an EMBL/GenBank/DDBJ whole genome shotgun (WGS) entry which is preliminary data.</text>
</comment>
<evidence type="ECO:0000256" key="1">
    <source>
        <dbReference type="SAM" id="Phobius"/>
    </source>
</evidence>
<proteinExistence type="predicted"/>
<dbReference type="EMBL" id="JBFOLJ010000008">
    <property type="protein sequence ID" value="KAL2515292.1"/>
    <property type="molecule type" value="Genomic_DNA"/>
</dbReference>
<accession>A0ABD1TRD3</accession>
<evidence type="ECO:0000313" key="2">
    <source>
        <dbReference type="EMBL" id="KAL2515292.1"/>
    </source>
</evidence>
<feature type="transmembrane region" description="Helical" evidence="1">
    <location>
        <begin position="52"/>
        <end position="72"/>
    </location>
</feature>
<protein>
    <submittedName>
        <fullName evidence="2">Uncharacterized protein</fullName>
    </submittedName>
</protein>
<keyword evidence="1" id="KW-0812">Transmembrane</keyword>
<evidence type="ECO:0000313" key="3">
    <source>
        <dbReference type="Proteomes" id="UP001604277"/>
    </source>
</evidence>
<keyword evidence="3" id="KW-1185">Reference proteome</keyword>